<dbReference type="GO" id="GO:0005524">
    <property type="term" value="F:ATP binding"/>
    <property type="evidence" value="ECO:0007669"/>
    <property type="project" value="UniProtKB-KW"/>
</dbReference>
<dbReference type="SUPFAM" id="SSF52540">
    <property type="entry name" value="P-loop containing nucleoside triphosphate hydrolases"/>
    <property type="match status" value="1"/>
</dbReference>
<protein>
    <submittedName>
        <fullName evidence="6">Spermidine/putrescine ABC transporter ATP-binding protein</fullName>
    </submittedName>
</protein>
<evidence type="ECO:0000259" key="5">
    <source>
        <dbReference type="PROSITE" id="PS50893"/>
    </source>
</evidence>
<dbReference type="OrthoDB" id="9802264at2"/>
<dbReference type="RefSeq" id="WP_111344521.1">
    <property type="nucleotide sequence ID" value="NZ_QHHQ01000002.1"/>
</dbReference>
<evidence type="ECO:0000256" key="1">
    <source>
        <dbReference type="ARBA" id="ARBA00005417"/>
    </source>
</evidence>
<dbReference type="PROSITE" id="PS50893">
    <property type="entry name" value="ABC_TRANSPORTER_2"/>
    <property type="match status" value="1"/>
</dbReference>
<keyword evidence="4 6" id="KW-0067">ATP-binding</keyword>
<dbReference type="PROSITE" id="PS00211">
    <property type="entry name" value="ABC_TRANSPORTER_1"/>
    <property type="match status" value="1"/>
</dbReference>
<dbReference type="InterPro" id="IPR008995">
    <property type="entry name" value="Mo/tungstate-bd_C_term_dom"/>
</dbReference>
<dbReference type="InterPro" id="IPR050093">
    <property type="entry name" value="ABC_SmlMolc_Importer"/>
</dbReference>
<dbReference type="Gene3D" id="3.40.50.300">
    <property type="entry name" value="P-loop containing nucleotide triphosphate hydrolases"/>
    <property type="match status" value="1"/>
</dbReference>
<dbReference type="Proteomes" id="UP000249590">
    <property type="component" value="Unassembled WGS sequence"/>
</dbReference>
<dbReference type="GO" id="GO:0016887">
    <property type="term" value="F:ATP hydrolysis activity"/>
    <property type="evidence" value="ECO:0007669"/>
    <property type="project" value="InterPro"/>
</dbReference>
<evidence type="ECO:0000256" key="2">
    <source>
        <dbReference type="ARBA" id="ARBA00022448"/>
    </source>
</evidence>
<comment type="similarity">
    <text evidence="1">Belongs to the ABC transporter superfamily.</text>
</comment>
<dbReference type="Pfam" id="PF08402">
    <property type="entry name" value="TOBE_2"/>
    <property type="match status" value="1"/>
</dbReference>
<gene>
    <name evidence="6" type="ORF">DLJ53_09145</name>
</gene>
<evidence type="ECO:0000313" key="7">
    <source>
        <dbReference type="Proteomes" id="UP000249590"/>
    </source>
</evidence>
<dbReference type="SMART" id="SM00382">
    <property type="entry name" value="AAA"/>
    <property type="match status" value="1"/>
</dbReference>
<proteinExistence type="inferred from homology"/>
<dbReference type="SUPFAM" id="SSF50331">
    <property type="entry name" value="MOP-like"/>
    <property type="match status" value="1"/>
</dbReference>
<keyword evidence="2" id="KW-0813">Transport</keyword>
<dbReference type="EMBL" id="QHHQ01000002">
    <property type="protein sequence ID" value="RAI01578.1"/>
    <property type="molecule type" value="Genomic_DNA"/>
</dbReference>
<dbReference type="InterPro" id="IPR013611">
    <property type="entry name" value="Transp-assoc_OB_typ2"/>
</dbReference>
<dbReference type="GO" id="GO:0015697">
    <property type="term" value="P:quaternary ammonium group transport"/>
    <property type="evidence" value="ECO:0007669"/>
    <property type="project" value="UniProtKB-ARBA"/>
</dbReference>
<dbReference type="PANTHER" id="PTHR42781:SF4">
    <property type="entry name" value="SPERMIDINE_PUTRESCINE IMPORT ATP-BINDING PROTEIN POTA"/>
    <property type="match status" value="1"/>
</dbReference>
<organism evidence="6 7">
    <name type="scientific">Acuticoccus sediminis</name>
    <dbReference type="NCBI Taxonomy" id="2184697"/>
    <lineage>
        <taxon>Bacteria</taxon>
        <taxon>Pseudomonadati</taxon>
        <taxon>Pseudomonadota</taxon>
        <taxon>Alphaproteobacteria</taxon>
        <taxon>Hyphomicrobiales</taxon>
        <taxon>Amorphaceae</taxon>
        <taxon>Acuticoccus</taxon>
    </lineage>
</organism>
<feature type="domain" description="ABC transporter" evidence="5">
    <location>
        <begin position="9"/>
        <end position="239"/>
    </location>
</feature>
<evidence type="ECO:0000256" key="3">
    <source>
        <dbReference type="ARBA" id="ARBA00022741"/>
    </source>
</evidence>
<accession>A0A8B2NTI1</accession>
<dbReference type="Gene3D" id="2.40.50.100">
    <property type="match status" value="1"/>
</dbReference>
<sequence length="359" mass="39205">MPDKLEPILKLDGIVKAFGGVRAIDGLSLSLREGETISLLGPSGCGKTTTLRVIAGFAAPDAGRVVLRGETVNKRRPYERNIGVLFQDYALFPHLTVFDNVAFGPRHRGLDAATVYQRVERYLGLVHMGEHAQRFPGNLSGGQQQRVALARALATEPEILLLDEPLSALDAKLRKSVRAELKAIIAETGVTTIIVTHDQEEALSLSDRVLVMNRGRIDQDAPPHELYRRPANQFVAEFVGRSNWLRGRVEMADGARTFAAVGGPRFAAPAHLPDGREIMCFVRPEDIRLAAPGETVPDGWIAWNGTVSDVTFLGQDIELTARVEEVDIATLVRTRETPKTGAEVLLLVPPDSLGFVEVD</sequence>
<dbReference type="InterPro" id="IPR003593">
    <property type="entry name" value="AAA+_ATPase"/>
</dbReference>
<dbReference type="FunFam" id="3.40.50.300:FF:000425">
    <property type="entry name" value="Probable ABC transporter, ATP-binding subunit"/>
    <property type="match status" value="1"/>
</dbReference>
<dbReference type="Pfam" id="PF00005">
    <property type="entry name" value="ABC_tran"/>
    <property type="match status" value="1"/>
</dbReference>
<dbReference type="PANTHER" id="PTHR42781">
    <property type="entry name" value="SPERMIDINE/PUTRESCINE IMPORT ATP-BINDING PROTEIN POTA"/>
    <property type="match status" value="1"/>
</dbReference>
<dbReference type="GO" id="GO:0022857">
    <property type="term" value="F:transmembrane transporter activity"/>
    <property type="evidence" value="ECO:0007669"/>
    <property type="project" value="InterPro"/>
</dbReference>
<evidence type="ECO:0000313" key="6">
    <source>
        <dbReference type="EMBL" id="RAI01578.1"/>
    </source>
</evidence>
<dbReference type="InterPro" id="IPR017871">
    <property type="entry name" value="ABC_transporter-like_CS"/>
</dbReference>
<dbReference type="InterPro" id="IPR012340">
    <property type="entry name" value="NA-bd_OB-fold"/>
</dbReference>
<dbReference type="Gene3D" id="2.40.50.140">
    <property type="entry name" value="Nucleic acid-binding proteins"/>
    <property type="match status" value="1"/>
</dbReference>
<keyword evidence="3" id="KW-0547">Nucleotide-binding</keyword>
<reference evidence="6 7" key="1">
    <citation type="submission" date="2018-05" db="EMBL/GenBank/DDBJ databases">
        <title>Acuticoccus sediminis sp. nov., isolated from deep-sea sediment of Indian Ocean.</title>
        <authorList>
            <person name="Liu X."/>
            <person name="Lai Q."/>
            <person name="Du Y."/>
            <person name="Sun F."/>
            <person name="Zhang X."/>
            <person name="Wang S."/>
            <person name="Shao Z."/>
        </authorList>
    </citation>
    <scope>NUCLEOTIDE SEQUENCE [LARGE SCALE GENOMIC DNA]</scope>
    <source>
        <strain evidence="6 7">PTG4-2</strain>
    </source>
</reference>
<dbReference type="InterPro" id="IPR027417">
    <property type="entry name" value="P-loop_NTPase"/>
</dbReference>
<comment type="caution">
    <text evidence="6">The sequence shown here is derived from an EMBL/GenBank/DDBJ whole genome shotgun (WGS) entry which is preliminary data.</text>
</comment>
<dbReference type="GO" id="GO:0043190">
    <property type="term" value="C:ATP-binding cassette (ABC) transporter complex"/>
    <property type="evidence" value="ECO:0007669"/>
    <property type="project" value="InterPro"/>
</dbReference>
<name>A0A8B2NTI1_9HYPH</name>
<evidence type="ECO:0000256" key="4">
    <source>
        <dbReference type="ARBA" id="ARBA00022840"/>
    </source>
</evidence>
<dbReference type="AlphaFoldDB" id="A0A8B2NTI1"/>
<dbReference type="InterPro" id="IPR003439">
    <property type="entry name" value="ABC_transporter-like_ATP-bd"/>
</dbReference>
<keyword evidence="7" id="KW-1185">Reference proteome</keyword>